<comment type="caution">
    <text evidence="1">The sequence shown here is derived from an EMBL/GenBank/DDBJ whole genome shotgun (WGS) entry which is preliminary data.</text>
</comment>
<dbReference type="InterPro" id="IPR010260">
    <property type="entry name" value="AlpA"/>
</dbReference>
<evidence type="ECO:0000313" key="1">
    <source>
        <dbReference type="EMBL" id="PTQ79302.1"/>
    </source>
</evidence>
<dbReference type="Pfam" id="PF05930">
    <property type="entry name" value="Phage_AlpA"/>
    <property type="match status" value="1"/>
</dbReference>
<name>A0A2T5I670_9PROT</name>
<sequence length="98" mass="10981">MDRLVTSGRTTMTVKRKSVKRNLDRKPKVREAMGWGNSTLYDRIGNGLFVPPVKIGPRASAWPSDEIALLQEAYIAEKSQEEIRALVTQLVAARKEAL</sequence>
<accession>A0A2T5I670</accession>
<protein>
    <submittedName>
        <fullName evidence="1">AlpA family transcriptional regulator</fullName>
    </submittedName>
</protein>
<proteinExistence type="predicted"/>
<reference evidence="1 2" key="1">
    <citation type="submission" date="2018-04" db="EMBL/GenBank/DDBJ databases">
        <title>Active sludge and wastewater microbial communities from Klosterneuburg, Austria.</title>
        <authorList>
            <person name="Wagner M."/>
        </authorList>
    </citation>
    <scope>NUCLEOTIDE SEQUENCE [LARGE SCALE GENOMIC DNA]</scope>
    <source>
        <strain evidence="1 2">Nl12</strain>
    </source>
</reference>
<dbReference type="Gene3D" id="1.10.238.160">
    <property type="match status" value="1"/>
</dbReference>
<dbReference type="Proteomes" id="UP000244152">
    <property type="component" value="Unassembled WGS sequence"/>
</dbReference>
<organism evidence="1 2">
    <name type="scientific">Nitrosospira multiformis</name>
    <dbReference type="NCBI Taxonomy" id="1231"/>
    <lineage>
        <taxon>Bacteria</taxon>
        <taxon>Pseudomonadati</taxon>
        <taxon>Pseudomonadota</taxon>
        <taxon>Betaproteobacteria</taxon>
        <taxon>Nitrosomonadales</taxon>
        <taxon>Nitrosomonadaceae</taxon>
        <taxon>Nitrosospira</taxon>
    </lineage>
</organism>
<gene>
    <name evidence="1" type="ORF">C8R21_13014</name>
</gene>
<dbReference type="AlphaFoldDB" id="A0A2T5I670"/>
<dbReference type="EMBL" id="QAOK01000030">
    <property type="protein sequence ID" value="PTQ79302.1"/>
    <property type="molecule type" value="Genomic_DNA"/>
</dbReference>
<evidence type="ECO:0000313" key="2">
    <source>
        <dbReference type="Proteomes" id="UP000244152"/>
    </source>
</evidence>